<protein>
    <submittedName>
        <fullName evidence="1">Uncharacterized protein</fullName>
    </submittedName>
</protein>
<accession>A0A6C0K6R0</accession>
<sequence>MKVQLTMMTMKAITMQDSNNNPNTNSALDNPFGFSFLYPFSKIFFFEKRV</sequence>
<dbReference type="EMBL" id="MN740792">
    <property type="protein sequence ID" value="QHU11938.1"/>
    <property type="molecule type" value="Genomic_DNA"/>
</dbReference>
<proteinExistence type="predicted"/>
<reference evidence="1" key="1">
    <citation type="journal article" date="2020" name="Nature">
        <title>Giant virus diversity and host interactions through global metagenomics.</title>
        <authorList>
            <person name="Schulz F."/>
            <person name="Roux S."/>
            <person name="Paez-Espino D."/>
            <person name="Jungbluth S."/>
            <person name="Walsh D.A."/>
            <person name="Denef V.J."/>
            <person name="McMahon K.D."/>
            <person name="Konstantinidis K.T."/>
            <person name="Eloe-Fadrosh E.A."/>
            <person name="Kyrpides N.C."/>
            <person name="Woyke T."/>
        </authorList>
    </citation>
    <scope>NUCLEOTIDE SEQUENCE</scope>
    <source>
        <strain evidence="1">GVMAG-S-1101169-75</strain>
    </source>
</reference>
<name>A0A6C0K6R0_9ZZZZ</name>
<evidence type="ECO:0000313" key="1">
    <source>
        <dbReference type="EMBL" id="QHU11938.1"/>
    </source>
</evidence>
<dbReference type="AlphaFoldDB" id="A0A6C0K6R0"/>
<organism evidence="1">
    <name type="scientific">viral metagenome</name>
    <dbReference type="NCBI Taxonomy" id="1070528"/>
    <lineage>
        <taxon>unclassified sequences</taxon>
        <taxon>metagenomes</taxon>
        <taxon>organismal metagenomes</taxon>
    </lineage>
</organism>